<accession>A0A2K1IHS0</accession>
<reference evidence="2 4" key="2">
    <citation type="journal article" date="2018" name="Plant J.">
        <title>The Physcomitrella patens chromosome-scale assembly reveals moss genome structure and evolution.</title>
        <authorList>
            <person name="Lang D."/>
            <person name="Ullrich K.K."/>
            <person name="Murat F."/>
            <person name="Fuchs J."/>
            <person name="Jenkins J."/>
            <person name="Haas F.B."/>
            <person name="Piednoel M."/>
            <person name="Gundlach H."/>
            <person name="Van Bel M."/>
            <person name="Meyberg R."/>
            <person name="Vives C."/>
            <person name="Morata J."/>
            <person name="Symeonidi A."/>
            <person name="Hiss M."/>
            <person name="Muchero W."/>
            <person name="Kamisugi Y."/>
            <person name="Saleh O."/>
            <person name="Blanc G."/>
            <person name="Decker E.L."/>
            <person name="van Gessel N."/>
            <person name="Grimwood J."/>
            <person name="Hayes R.D."/>
            <person name="Graham S.W."/>
            <person name="Gunter L.E."/>
            <person name="McDaniel S.F."/>
            <person name="Hoernstein S.N.W."/>
            <person name="Larsson A."/>
            <person name="Li F.W."/>
            <person name="Perroud P.F."/>
            <person name="Phillips J."/>
            <person name="Ranjan P."/>
            <person name="Rokshar D.S."/>
            <person name="Rothfels C.J."/>
            <person name="Schneider L."/>
            <person name="Shu S."/>
            <person name="Stevenson D.W."/>
            <person name="Thummler F."/>
            <person name="Tillich M."/>
            <person name="Villarreal Aguilar J.C."/>
            <person name="Widiez T."/>
            <person name="Wong G.K."/>
            <person name="Wymore A."/>
            <person name="Zhang Y."/>
            <person name="Zimmer A.D."/>
            <person name="Quatrano R.S."/>
            <person name="Mayer K.F.X."/>
            <person name="Goodstein D."/>
            <person name="Casacuberta J.M."/>
            <person name="Vandepoele K."/>
            <person name="Reski R."/>
            <person name="Cuming A.C."/>
            <person name="Tuskan G.A."/>
            <person name="Maumus F."/>
            <person name="Salse J."/>
            <person name="Schmutz J."/>
            <person name="Rensing S.A."/>
        </authorList>
    </citation>
    <scope>NUCLEOTIDE SEQUENCE [LARGE SCALE GENOMIC DNA]</scope>
    <source>
        <strain evidence="3 4">cv. Gransden 2004</strain>
    </source>
</reference>
<keyword evidence="1" id="KW-1133">Transmembrane helix</keyword>
<dbReference type="OrthoDB" id="498204at2759"/>
<reference evidence="2 4" key="1">
    <citation type="journal article" date="2008" name="Science">
        <title>The Physcomitrella genome reveals evolutionary insights into the conquest of land by plants.</title>
        <authorList>
            <person name="Rensing S."/>
            <person name="Lang D."/>
            <person name="Zimmer A."/>
            <person name="Terry A."/>
            <person name="Salamov A."/>
            <person name="Shapiro H."/>
            <person name="Nishiyama T."/>
            <person name="Perroud P.-F."/>
            <person name="Lindquist E."/>
            <person name="Kamisugi Y."/>
            <person name="Tanahashi T."/>
            <person name="Sakakibara K."/>
            <person name="Fujita T."/>
            <person name="Oishi K."/>
            <person name="Shin-I T."/>
            <person name="Kuroki Y."/>
            <person name="Toyoda A."/>
            <person name="Suzuki Y."/>
            <person name="Hashimoto A."/>
            <person name="Yamaguchi K."/>
            <person name="Sugano A."/>
            <person name="Kohara Y."/>
            <person name="Fujiyama A."/>
            <person name="Anterola A."/>
            <person name="Aoki S."/>
            <person name="Ashton N."/>
            <person name="Barbazuk W.B."/>
            <person name="Barker E."/>
            <person name="Bennetzen J."/>
            <person name="Bezanilla M."/>
            <person name="Blankenship R."/>
            <person name="Cho S.H."/>
            <person name="Dutcher S."/>
            <person name="Estelle M."/>
            <person name="Fawcett J.A."/>
            <person name="Gundlach H."/>
            <person name="Hanada K."/>
            <person name="Heyl A."/>
            <person name="Hicks K.A."/>
            <person name="Hugh J."/>
            <person name="Lohr M."/>
            <person name="Mayer K."/>
            <person name="Melkozernov A."/>
            <person name="Murata T."/>
            <person name="Nelson D."/>
            <person name="Pils B."/>
            <person name="Prigge M."/>
            <person name="Reiss B."/>
            <person name="Renner T."/>
            <person name="Rombauts S."/>
            <person name="Rushton P."/>
            <person name="Sanderfoot A."/>
            <person name="Schween G."/>
            <person name="Shiu S.-H."/>
            <person name="Stueber K."/>
            <person name="Theodoulou F.L."/>
            <person name="Tu H."/>
            <person name="Van de Peer Y."/>
            <person name="Verrier P.J."/>
            <person name="Waters E."/>
            <person name="Wood A."/>
            <person name="Yang L."/>
            <person name="Cove D."/>
            <person name="Cuming A."/>
            <person name="Hasebe M."/>
            <person name="Lucas S."/>
            <person name="Mishler D.B."/>
            <person name="Reski R."/>
            <person name="Grigoriev I."/>
            <person name="Quatrano R.S."/>
            <person name="Boore J.L."/>
        </authorList>
    </citation>
    <scope>NUCLEOTIDE SEQUENCE [LARGE SCALE GENOMIC DNA]</scope>
    <source>
        <strain evidence="3 4">cv. Gransden 2004</strain>
    </source>
</reference>
<sequence>MMMMLLVIVGGWGRFCCRFLLLSWMRSGRALALLELGYVWLKHRNPAGKTWRLLHRSKLLWEQLVADLVAMLGFFCSGSQSLHYVYEICYVILSVAVEILYSILLCTVSPYYLLSNSIVIMLLFSDIEY</sequence>
<dbReference type="PaxDb" id="3218-PP1S210_94V6.1"/>
<evidence type="ECO:0000256" key="1">
    <source>
        <dbReference type="SAM" id="Phobius"/>
    </source>
</evidence>
<name>A0A2K1IHS0_PHYPA</name>
<dbReference type="AlphaFoldDB" id="A0A2K1IHS0"/>
<evidence type="ECO:0000313" key="4">
    <source>
        <dbReference type="Proteomes" id="UP000006727"/>
    </source>
</evidence>
<gene>
    <name evidence="3" type="primary">LOC112275937</name>
    <name evidence="2" type="ORF">PHYPA_027518</name>
</gene>
<dbReference type="Proteomes" id="UP000006727">
    <property type="component" value="Chromosome 23"/>
</dbReference>
<reference evidence="3" key="3">
    <citation type="submission" date="2020-12" db="UniProtKB">
        <authorList>
            <consortium name="EnsemblPlants"/>
        </authorList>
    </citation>
    <scope>IDENTIFICATION</scope>
</reference>
<feature type="transmembrane region" description="Helical" evidence="1">
    <location>
        <begin position="59"/>
        <end position="77"/>
    </location>
</feature>
<dbReference type="Gramene" id="Pp3c23_1170V3.1">
    <property type="protein sequence ID" value="Pp3c23_1170V3.1"/>
    <property type="gene ID" value="Pp3c23_1170"/>
</dbReference>
<organism evidence="2">
    <name type="scientific">Physcomitrium patens</name>
    <name type="common">Spreading-leaved earth moss</name>
    <name type="synonym">Physcomitrella patens</name>
    <dbReference type="NCBI Taxonomy" id="3218"/>
    <lineage>
        <taxon>Eukaryota</taxon>
        <taxon>Viridiplantae</taxon>
        <taxon>Streptophyta</taxon>
        <taxon>Embryophyta</taxon>
        <taxon>Bryophyta</taxon>
        <taxon>Bryophytina</taxon>
        <taxon>Bryopsida</taxon>
        <taxon>Funariidae</taxon>
        <taxon>Funariales</taxon>
        <taxon>Funariaceae</taxon>
        <taxon>Physcomitrium</taxon>
    </lineage>
</organism>
<dbReference type="EnsemblPlants" id="Pp3c23_1170V3.1">
    <property type="protein sequence ID" value="Pp3c23_1170V3.1"/>
    <property type="gene ID" value="Pp3c23_1170"/>
</dbReference>
<keyword evidence="4" id="KW-1185">Reference proteome</keyword>
<keyword evidence="1" id="KW-0812">Transmembrane</keyword>
<feature type="transmembrane region" description="Helical" evidence="1">
    <location>
        <begin position="110"/>
        <end position="127"/>
    </location>
</feature>
<evidence type="ECO:0000313" key="3">
    <source>
        <dbReference type="EnsemblPlants" id="Pp3c23_1170V3.1"/>
    </source>
</evidence>
<protein>
    <submittedName>
        <fullName evidence="2 3">Uncharacterized protein</fullName>
    </submittedName>
</protein>
<keyword evidence="1" id="KW-0472">Membrane</keyword>
<evidence type="ECO:0000313" key="2">
    <source>
        <dbReference type="EMBL" id="PNR28826.1"/>
    </source>
</evidence>
<proteinExistence type="predicted"/>
<dbReference type="EMBL" id="ABEU02000023">
    <property type="protein sequence ID" value="PNR28826.1"/>
    <property type="molecule type" value="Genomic_DNA"/>
</dbReference>